<feature type="compositionally biased region" description="Basic and acidic residues" evidence="8">
    <location>
        <begin position="210"/>
        <end position="219"/>
    </location>
</feature>
<dbReference type="GO" id="GO:0005778">
    <property type="term" value="C:peroxisomal membrane"/>
    <property type="evidence" value="ECO:0007669"/>
    <property type="project" value="UniProtKB-SubCell"/>
</dbReference>
<feature type="region of interest" description="Disordered" evidence="8">
    <location>
        <begin position="82"/>
        <end position="140"/>
    </location>
</feature>
<keyword evidence="3 7" id="KW-0576">Peroxisome</keyword>
<keyword evidence="7" id="KW-0472">Membrane</keyword>
<comment type="function">
    <text evidence="7">Component of the PEX13-PEX14 docking complex, a translocon channel that specifically mediates the import of peroxisomal cargo proteins bound to PEX5 receptor. The PEX13-PEX14 docking complex forms a large import pore which can be opened to a diameter of about 9 nm. Mechanistically, PEX5 receptor along with cargo proteins associates with the PEX14 subunit of the PEX13-PEX14 docking complex in the cytosol, leading to the insertion of the receptor into the organelle membrane with the concomitant translocation of the cargo into the peroxisome matrix.</text>
</comment>
<evidence type="ECO:0000313" key="10">
    <source>
        <dbReference type="EMBL" id="CZR52884.1"/>
    </source>
</evidence>
<dbReference type="Pfam" id="PF04695">
    <property type="entry name" value="Pex14_N"/>
    <property type="match status" value="1"/>
</dbReference>
<evidence type="ECO:0000256" key="4">
    <source>
        <dbReference type="ARBA" id="ARBA00029502"/>
    </source>
</evidence>
<dbReference type="AlphaFoldDB" id="A0A1L7WJD2"/>
<organism evidence="10 11">
    <name type="scientific">Phialocephala subalpina</name>
    <dbReference type="NCBI Taxonomy" id="576137"/>
    <lineage>
        <taxon>Eukaryota</taxon>
        <taxon>Fungi</taxon>
        <taxon>Dikarya</taxon>
        <taxon>Ascomycota</taxon>
        <taxon>Pezizomycotina</taxon>
        <taxon>Leotiomycetes</taxon>
        <taxon>Helotiales</taxon>
        <taxon>Mollisiaceae</taxon>
        <taxon>Phialocephala</taxon>
        <taxon>Phialocephala fortinii species complex</taxon>
    </lineage>
</organism>
<dbReference type="InterPro" id="IPR036388">
    <property type="entry name" value="WH-like_DNA-bd_sf"/>
</dbReference>
<feature type="region of interest" description="Disordered" evidence="8">
    <location>
        <begin position="207"/>
        <end position="259"/>
    </location>
</feature>
<evidence type="ECO:0000256" key="7">
    <source>
        <dbReference type="RuleBase" id="RU367032"/>
    </source>
</evidence>
<feature type="compositionally biased region" description="Basic and acidic residues" evidence="8">
    <location>
        <begin position="20"/>
        <end position="42"/>
    </location>
</feature>
<evidence type="ECO:0000256" key="8">
    <source>
        <dbReference type="SAM" id="MobiDB-lite"/>
    </source>
</evidence>
<feature type="compositionally biased region" description="Basic and acidic residues" evidence="8">
    <location>
        <begin position="84"/>
        <end position="97"/>
    </location>
</feature>
<feature type="domain" description="Peroxisome membrane anchor protein Pex14p N-terminal" evidence="9">
    <location>
        <begin position="38"/>
        <end position="81"/>
    </location>
</feature>
<dbReference type="PANTHER" id="PTHR23058">
    <property type="entry name" value="PEROXISOMAL MEMBRANE PROTEIN PEX14"/>
    <property type="match status" value="1"/>
</dbReference>
<dbReference type="STRING" id="576137.A0A1L7WJD2"/>
<reference evidence="10 11" key="1">
    <citation type="submission" date="2016-03" db="EMBL/GenBank/DDBJ databases">
        <authorList>
            <person name="Ploux O."/>
        </authorList>
    </citation>
    <scope>NUCLEOTIDE SEQUENCE [LARGE SCALE GENOMIC DNA]</scope>
    <source>
        <strain evidence="10 11">UAMH 11012</strain>
    </source>
</reference>
<protein>
    <recommendedName>
        <fullName evidence="4 7">Peroxisomal membrane protein PEX14</fullName>
    </recommendedName>
    <alternativeName>
        <fullName evidence="5 7">Peroxin-14</fullName>
    </alternativeName>
</protein>
<gene>
    <name evidence="10" type="ORF">PAC_02761</name>
</gene>
<keyword evidence="7" id="KW-0653">Protein transport</keyword>
<dbReference type="Proteomes" id="UP000184330">
    <property type="component" value="Unassembled WGS sequence"/>
</dbReference>
<evidence type="ECO:0000256" key="3">
    <source>
        <dbReference type="ARBA" id="ARBA00023140"/>
    </source>
</evidence>
<dbReference type="InterPro" id="IPR006785">
    <property type="entry name" value="Pex14_N"/>
</dbReference>
<accession>A0A1L7WJD2</accession>
<dbReference type="EMBL" id="FJOG01000003">
    <property type="protein sequence ID" value="CZR52884.1"/>
    <property type="molecule type" value="Genomic_DNA"/>
</dbReference>
<dbReference type="GO" id="GO:1990429">
    <property type="term" value="C:peroxisomal importomer complex"/>
    <property type="evidence" value="ECO:0007669"/>
    <property type="project" value="TreeGrafter"/>
</dbReference>
<evidence type="ECO:0000259" key="9">
    <source>
        <dbReference type="Pfam" id="PF04695"/>
    </source>
</evidence>
<feature type="compositionally biased region" description="Low complexity" evidence="8">
    <location>
        <begin position="100"/>
        <end position="140"/>
    </location>
</feature>
<dbReference type="Gene3D" id="1.10.10.10">
    <property type="entry name" value="Winged helix-like DNA-binding domain superfamily/Winged helix DNA-binding domain"/>
    <property type="match status" value="1"/>
</dbReference>
<proteinExistence type="inferred from homology"/>
<keyword evidence="7" id="KW-0813">Transport</keyword>
<evidence type="ECO:0000313" key="11">
    <source>
        <dbReference type="Proteomes" id="UP000184330"/>
    </source>
</evidence>
<dbReference type="GO" id="GO:0016560">
    <property type="term" value="P:protein import into peroxisome matrix, docking"/>
    <property type="evidence" value="ECO:0007669"/>
    <property type="project" value="UniProtKB-UniRule"/>
</dbReference>
<dbReference type="GO" id="GO:0005102">
    <property type="term" value="F:signaling receptor binding"/>
    <property type="evidence" value="ECO:0007669"/>
    <property type="project" value="TreeGrafter"/>
</dbReference>
<feature type="region of interest" description="Disordered" evidence="8">
    <location>
        <begin position="1"/>
        <end position="42"/>
    </location>
</feature>
<evidence type="ECO:0000256" key="2">
    <source>
        <dbReference type="ARBA" id="ARBA00023010"/>
    </source>
</evidence>
<dbReference type="InterPro" id="IPR025655">
    <property type="entry name" value="PEX14"/>
</dbReference>
<dbReference type="PANTHER" id="PTHR23058:SF5">
    <property type="entry name" value="PEROXISOMAL MEMBRANE PROTEIN PEX14"/>
    <property type="match status" value="1"/>
</dbReference>
<keyword evidence="11" id="KW-1185">Reference proteome</keyword>
<evidence type="ECO:0000256" key="5">
    <source>
        <dbReference type="ARBA" id="ARBA00029691"/>
    </source>
</evidence>
<dbReference type="OrthoDB" id="441517at2759"/>
<keyword evidence="2" id="KW-0811">Translocation</keyword>
<comment type="subcellular location">
    <subcellularLocation>
        <location evidence="6 7">Peroxisome membrane</location>
    </subcellularLocation>
</comment>
<evidence type="ECO:0000256" key="1">
    <source>
        <dbReference type="ARBA" id="ARBA00005443"/>
    </source>
</evidence>
<comment type="similarity">
    <text evidence="1 7">Belongs to the peroxin-14 family.</text>
</comment>
<name>A0A1L7WJD2_9HELO</name>
<evidence type="ECO:0000256" key="6">
    <source>
        <dbReference type="ARBA" id="ARBA00046271"/>
    </source>
</evidence>
<sequence>MSNPDEDEKKAGAPQWQLDSKTDAPPKSDEATSESPSRETIIEQARKFLLEDDVRNATTDKKIAFLESKGLRQDEIQSLIGVTRNEEASSKPSETQDIKTSSAPPAQQPTPQYSAQQTPTSSTPPIITYPEFLTTPTSPSPLITKNRLLTTLYLFSGLSALLYGTHTYLITPMVVSLTESRLSLADTSKTNLEKFITKLEAVVSEIPSEPIKRHEHEDGESSDDEDPTELFHRDIGIQTSPPRSRPSSPAPDTPDSVLGRQTSRLSKLKESLQGLVEDSTSEGHDVTELEGTIGVLREYLDGMAFVTPSYGYGGYGGSGGSGTKEENDEISKVKASIRGVKGVLLSARSFPGGVRAGVGVR</sequence>